<reference evidence="3 4" key="3">
    <citation type="submission" date="2017-10" db="EMBL/GenBank/DDBJ databases">
        <title>Extensive intraspecific genome diversity in a model arbuscular mycorrhizal fungus.</title>
        <authorList>
            <person name="Chen E.C.H."/>
            <person name="Morin E."/>
            <person name="Baudet D."/>
            <person name="Noel J."/>
            <person name="Ndikumana S."/>
            <person name="Charron P."/>
            <person name="St-Onge C."/>
            <person name="Giorgi J."/>
            <person name="Grigoriev I.V."/>
            <person name="Roux C."/>
            <person name="Martin F.M."/>
            <person name="Corradi N."/>
        </authorList>
    </citation>
    <scope>NUCLEOTIDE SEQUENCE [LARGE SCALE GENOMIC DNA]</scope>
    <source>
        <strain evidence="3 4">A1</strain>
    </source>
</reference>
<evidence type="ECO:0000256" key="1">
    <source>
        <dbReference type="SAM" id="MobiDB-lite"/>
    </source>
</evidence>
<dbReference type="OrthoDB" id="2418683at2759"/>
<name>A0A2I1DT36_9GLOM</name>
<sequence>MPPQNISKFSRNRTQKYYTRHQHSKPAPYTNLKPTSLKSTSSSKKSFKQIKFKNESLIEELDNLAAGDLLYNTTNNSNNVINNTRDDEELQSSDDKLILDIENTLKELESFGVKE</sequence>
<gene>
    <name evidence="3" type="ORF">RhiirA1_407511</name>
    <name evidence="2" type="ORF">RhiirA5_349363</name>
</gene>
<reference evidence="3 4" key="4">
    <citation type="submission" date="2017-10" db="EMBL/GenBank/DDBJ databases">
        <title>Genome analyses suggest a sexual origin of heterokaryosis in a supposedly ancient asexual fungus.</title>
        <authorList>
            <person name="Corradi N."/>
            <person name="Sedzielewska K."/>
            <person name="Noel J."/>
            <person name="Charron P."/>
            <person name="Farinelli L."/>
            <person name="Marton T."/>
            <person name="Kruger M."/>
            <person name="Pelin A."/>
            <person name="Brachmann A."/>
            <person name="Corradi N."/>
        </authorList>
    </citation>
    <scope>NUCLEOTIDE SEQUENCE [LARGE SCALE GENOMIC DNA]</scope>
    <source>
        <strain evidence="3 4">A1</strain>
    </source>
</reference>
<evidence type="ECO:0000313" key="3">
    <source>
        <dbReference type="EMBL" id="PKC75576.1"/>
    </source>
</evidence>
<accession>A0A2I1DT36</accession>
<feature type="region of interest" description="Disordered" evidence="1">
    <location>
        <begin position="1"/>
        <end position="44"/>
    </location>
</feature>
<evidence type="ECO:0000313" key="4">
    <source>
        <dbReference type="Proteomes" id="UP000232688"/>
    </source>
</evidence>
<dbReference type="VEuPathDB" id="FungiDB:RhiirA1_407511"/>
<organism evidence="3 4">
    <name type="scientific">Rhizophagus irregularis</name>
    <dbReference type="NCBI Taxonomy" id="588596"/>
    <lineage>
        <taxon>Eukaryota</taxon>
        <taxon>Fungi</taxon>
        <taxon>Fungi incertae sedis</taxon>
        <taxon>Mucoromycota</taxon>
        <taxon>Glomeromycotina</taxon>
        <taxon>Glomeromycetes</taxon>
        <taxon>Glomerales</taxon>
        <taxon>Glomeraceae</taxon>
        <taxon>Rhizophagus</taxon>
    </lineage>
</organism>
<dbReference type="Proteomes" id="UP000232688">
    <property type="component" value="Unassembled WGS sequence"/>
</dbReference>
<protein>
    <submittedName>
        <fullName evidence="3">Uncharacterized protein</fullName>
    </submittedName>
</protein>
<reference evidence="2 5" key="2">
    <citation type="submission" date="2017-09" db="EMBL/GenBank/DDBJ databases">
        <title>Extensive intraspecific genome diversity in a model arbuscular mycorrhizal fungus.</title>
        <authorList>
            <person name="Chen E.C."/>
            <person name="Morin E."/>
            <person name="Beaudet D."/>
            <person name="Noel J."/>
            <person name="Ndikumana S."/>
            <person name="Charron P."/>
            <person name="St-Onge C."/>
            <person name="Giorgi J."/>
            <person name="Grigoriev I.V."/>
            <person name="Roux C."/>
            <person name="Martin F.M."/>
            <person name="Corradi N."/>
        </authorList>
    </citation>
    <scope>NUCLEOTIDE SEQUENCE [LARGE SCALE GENOMIC DNA]</scope>
    <source>
        <strain evidence="2 5">A5</strain>
    </source>
</reference>
<dbReference type="Proteomes" id="UP000232722">
    <property type="component" value="Unassembled WGS sequence"/>
</dbReference>
<proteinExistence type="predicted"/>
<dbReference type="EMBL" id="LLXJ01000098">
    <property type="protein sequence ID" value="PKC15205.1"/>
    <property type="molecule type" value="Genomic_DNA"/>
</dbReference>
<feature type="compositionally biased region" description="Low complexity" evidence="1">
    <location>
        <begin position="32"/>
        <end position="44"/>
    </location>
</feature>
<evidence type="ECO:0000313" key="5">
    <source>
        <dbReference type="Proteomes" id="UP000232722"/>
    </source>
</evidence>
<comment type="caution">
    <text evidence="3">The sequence shown here is derived from an EMBL/GenBank/DDBJ whole genome shotgun (WGS) entry which is preliminary data.</text>
</comment>
<reference evidence="2 5" key="1">
    <citation type="submission" date="2016-04" db="EMBL/GenBank/DDBJ databases">
        <title>Genome analyses suggest a sexual origin of heterokaryosis in a supposedly ancient asexual fungus.</title>
        <authorList>
            <person name="Ropars J."/>
            <person name="Sedzielewska K."/>
            <person name="Noel J."/>
            <person name="Charron P."/>
            <person name="Farinelli L."/>
            <person name="Marton T."/>
            <person name="Kruger M."/>
            <person name="Pelin A."/>
            <person name="Brachmann A."/>
            <person name="Corradi N."/>
        </authorList>
    </citation>
    <scope>NUCLEOTIDE SEQUENCE [LARGE SCALE GENOMIC DNA]</scope>
    <source>
        <strain evidence="2 5">A5</strain>
    </source>
</reference>
<dbReference type="AlphaFoldDB" id="A0A2I1DT36"/>
<evidence type="ECO:0000313" key="2">
    <source>
        <dbReference type="EMBL" id="PKC15205.1"/>
    </source>
</evidence>
<dbReference type="VEuPathDB" id="FungiDB:FUN_002249"/>
<feature type="compositionally biased region" description="Basic residues" evidence="1">
    <location>
        <begin position="10"/>
        <end position="24"/>
    </location>
</feature>
<dbReference type="EMBL" id="LLXH01000020">
    <property type="protein sequence ID" value="PKC75576.1"/>
    <property type="molecule type" value="Genomic_DNA"/>
</dbReference>